<comment type="caution">
    <text evidence="1">The sequence shown here is derived from an EMBL/GenBank/DDBJ whole genome shotgun (WGS) entry which is preliminary data.</text>
</comment>
<protein>
    <submittedName>
        <fullName evidence="1">Uncharacterized protein</fullName>
    </submittedName>
</protein>
<dbReference type="EMBL" id="CADEBC010000540">
    <property type="protein sequence ID" value="CAB3250584.1"/>
    <property type="molecule type" value="Genomic_DNA"/>
</dbReference>
<keyword evidence="2" id="KW-1185">Reference proteome</keyword>
<sequence>MTIIGDEFGKRQKGTLQKIYRNNLHVNILNKIFTIMAAMRGAHLGGTRPNSMRALPLHNEFIAAYG</sequence>
<gene>
    <name evidence="1" type="ORF">APLA_LOCUS12780</name>
</gene>
<reference evidence="1 2" key="1">
    <citation type="submission" date="2020-04" db="EMBL/GenBank/DDBJ databases">
        <authorList>
            <person name="Wallbank WR R."/>
            <person name="Pardo Diaz C."/>
            <person name="Kozak K."/>
            <person name="Martin S."/>
            <person name="Jiggins C."/>
            <person name="Moest M."/>
            <person name="Warren A I."/>
            <person name="Byers J.R.P. K."/>
            <person name="Montejo-Kovacevich G."/>
            <person name="Yen C E."/>
        </authorList>
    </citation>
    <scope>NUCLEOTIDE SEQUENCE [LARGE SCALE GENOMIC DNA]</scope>
</reference>
<organism evidence="1 2">
    <name type="scientific">Arctia plantaginis</name>
    <name type="common">Wood tiger moth</name>
    <name type="synonym">Phalaena plantaginis</name>
    <dbReference type="NCBI Taxonomy" id="874455"/>
    <lineage>
        <taxon>Eukaryota</taxon>
        <taxon>Metazoa</taxon>
        <taxon>Ecdysozoa</taxon>
        <taxon>Arthropoda</taxon>
        <taxon>Hexapoda</taxon>
        <taxon>Insecta</taxon>
        <taxon>Pterygota</taxon>
        <taxon>Neoptera</taxon>
        <taxon>Endopterygota</taxon>
        <taxon>Lepidoptera</taxon>
        <taxon>Glossata</taxon>
        <taxon>Ditrysia</taxon>
        <taxon>Noctuoidea</taxon>
        <taxon>Erebidae</taxon>
        <taxon>Arctiinae</taxon>
        <taxon>Arctia</taxon>
    </lineage>
</organism>
<dbReference type="Proteomes" id="UP000494106">
    <property type="component" value="Unassembled WGS sequence"/>
</dbReference>
<name>A0A8S1AVY6_ARCPL</name>
<proteinExistence type="predicted"/>
<dbReference type="AlphaFoldDB" id="A0A8S1AVY6"/>
<accession>A0A8S1AVY6</accession>
<evidence type="ECO:0000313" key="1">
    <source>
        <dbReference type="EMBL" id="CAB3250584.1"/>
    </source>
</evidence>
<evidence type="ECO:0000313" key="2">
    <source>
        <dbReference type="Proteomes" id="UP000494106"/>
    </source>
</evidence>